<organism evidence="2">
    <name type="scientific">Minutocellus polymorphus</name>
    <dbReference type="NCBI Taxonomy" id="265543"/>
    <lineage>
        <taxon>Eukaryota</taxon>
        <taxon>Sar</taxon>
        <taxon>Stramenopiles</taxon>
        <taxon>Ochrophyta</taxon>
        <taxon>Bacillariophyta</taxon>
        <taxon>Mediophyceae</taxon>
        <taxon>Cymatosirophycidae</taxon>
        <taxon>Cymatosirales</taxon>
        <taxon>Cymatosiraceae</taxon>
        <taxon>Minutocellus</taxon>
    </lineage>
</organism>
<dbReference type="EMBL" id="HBEJ01010325">
    <property type="protein sequence ID" value="CAD8370646.1"/>
    <property type="molecule type" value="Transcribed_RNA"/>
</dbReference>
<protein>
    <submittedName>
        <fullName evidence="2">Uncharacterized protein</fullName>
    </submittedName>
</protein>
<dbReference type="AlphaFoldDB" id="A0A7S0APX9"/>
<reference evidence="2" key="1">
    <citation type="submission" date="2021-01" db="EMBL/GenBank/DDBJ databases">
        <authorList>
            <person name="Corre E."/>
            <person name="Pelletier E."/>
            <person name="Niang G."/>
            <person name="Scheremetjew M."/>
            <person name="Finn R."/>
            <person name="Kale V."/>
            <person name="Holt S."/>
            <person name="Cochrane G."/>
            <person name="Meng A."/>
            <person name="Brown T."/>
            <person name="Cohen L."/>
        </authorList>
    </citation>
    <scope>NUCLEOTIDE SEQUENCE</scope>
    <source>
        <strain evidence="2">CCMP3303</strain>
    </source>
</reference>
<gene>
    <name evidence="2" type="ORF">MPOL1434_LOCUS6072</name>
</gene>
<feature type="region of interest" description="Disordered" evidence="1">
    <location>
        <begin position="254"/>
        <end position="288"/>
    </location>
</feature>
<feature type="compositionally biased region" description="Polar residues" evidence="1">
    <location>
        <begin position="279"/>
        <end position="288"/>
    </location>
</feature>
<evidence type="ECO:0000256" key="1">
    <source>
        <dbReference type="SAM" id="MobiDB-lite"/>
    </source>
</evidence>
<evidence type="ECO:0000313" key="2">
    <source>
        <dbReference type="EMBL" id="CAD8370646.1"/>
    </source>
</evidence>
<proteinExistence type="predicted"/>
<name>A0A7S0APX9_9STRA</name>
<sequence length="288" mass="30942">MTKKISVPSGPVGIIFGGSPPEIKTIKESSALSGVASEGEYIVGLIVPGVIEQMGGFDEKSLVSMLKQYSDAKERILILEKDSPSFTDRKTSKVHAKGGGKLGVVFGGTPPVVTDVRDDSPLADQVSVGQVVTGLSVPGKVELEGRFDTHELVSALKANENEEDRILTLTDQHCQTLPVEENDASAPIDGIPPSPRAKPGGTWYIQEFGGTKTKSYGCLGLLCCCLPGLIICCLSLDKRYVYQEPNNGKRFDVRGNQLEKTGKPLHPMPKGSVDPMKLTETQRTHPQI</sequence>
<accession>A0A7S0APX9</accession>